<feature type="binding site" evidence="7">
    <location>
        <begin position="534"/>
        <end position="537"/>
    </location>
    <ligand>
        <name>ATP</name>
        <dbReference type="ChEBI" id="CHEBI:30616"/>
    </ligand>
</feature>
<dbReference type="InterPro" id="IPR004364">
    <property type="entry name" value="Aa-tRNA-synt_II"/>
</dbReference>
<evidence type="ECO:0000313" key="10">
    <source>
        <dbReference type="Proteomes" id="UP000656804"/>
    </source>
</evidence>
<dbReference type="GO" id="GO:0004815">
    <property type="term" value="F:aspartate-tRNA ligase activity"/>
    <property type="evidence" value="ECO:0007669"/>
    <property type="project" value="UniProtKB-UniRule"/>
</dbReference>
<comment type="subcellular location">
    <subcellularLocation>
        <location evidence="7">Cytoplasm</location>
    </subcellularLocation>
</comment>
<dbReference type="PANTHER" id="PTHR22594">
    <property type="entry name" value="ASPARTYL/LYSYL-TRNA SYNTHETASE"/>
    <property type="match status" value="1"/>
</dbReference>
<dbReference type="GO" id="GO:0006422">
    <property type="term" value="P:aspartyl-tRNA aminoacylation"/>
    <property type="evidence" value="ECO:0007669"/>
    <property type="project" value="UniProtKB-UniRule"/>
</dbReference>
<dbReference type="EC" id="6.1.1.23" evidence="7"/>
<dbReference type="CDD" id="cd04317">
    <property type="entry name" value="EcAspRS_like_N"/>
    <property type="match status" value="1"/>
</dbReference>
<evidence type="ECO:0000256" key="7">
    <source>
        <dbReference type="HAMAP-Rule" id="MF_00044"/>
    </source>
</evidence>
<comment type="catalytic activity">
    <reaction evidence="7">
        <text>tRNA(Asx) + L-aspartate + ATP = L-aspartyl-tRNA(Asx) + AMP + diphosphate</text>
        <dbReference type="Rhea" id="RHEA:18349"/>
        <dbReference type="Rhea" id="RHEA-COMP:9710"/>
        <dbReference type="Rhea" id="RHEA-COMP:9711"/>
        <dbReference type="ChEBI" id="CHEBI:29991"/>
        <dbReference type="ChEBI" id="CHEBI:30616"/>
        <dbReference type="ChEBI" id="CHEBI:33019"/>
        <dbReference type="ChEBI" id="CHEBI:78442"/>
        <dbReference type="ChEBI" id="CHEBI:78516"/>
        <dbReference type="ChEBI" id="CHEBI:456215"/>
        <dbReference type="EC" id="6.1.1.23"/>
    </reaction>
</comment>
<dbReference type="AlphaFoldDB" id="A0A930UWL4"/>
<dbReference type="PROSITE" id="PS50862">
    <property type="entry name" value="AA_TRNA_LIGASE_II"/>
    <property type="match status" value="1"/>
</dbReference>
<accession>A0A930UWL4</accession>
<dbReference type="EMBL" id="JADIVZ010000004">
    <property type="protein sequence ID" value="MBF4162193.1"/>
    <property type="molecule type" value="Genomic_DNA"/>
</dbReference>
<evidence type="ECO:0000256" key="3">
    <source>
        <dbReference type="ARBA" id="ARBA00022741"/>
    </source>
</evidence>
<dbReference type="GO" id="GO:0050560">
    <property type="term" value="F:aspartate-tRNA(Asn) ligase activity"/>
    <property type="evidence" value="ECO:0007669"/>
    <property type="project" value="UniProtKB-EC"/>
</dbReference>
<dbReference type="Gene3D" id="3.30.1360.30">
    <property type="entry name" value="GAD-like domain"/>
    <property type="match status" value="1"/>
</dbReference>
<dbReference type="InterPro" id="IPR004115">
    <property type="entry name" value="GAD-like_sf"/>
</dbReference>
<dbReference type="InterPro" id="IPR006195">
    <property type="entry name" value="aa-tRNA-synth_II"/>
</dbReference>
<feature type="binding site" evidence="7">
    <location>
        <position position="450"/>
    </location>
    <ligand>
        <name>L-aspartate</name>
        <dbReference type="ChEBI" id="CHEBI:29991"/>
    </ligand>
</feature>
<protein>
    <recommendedName>
        <fullName evidence="7">Aspartate--tRNA(Asp/Asn) ligase</fullName>
        <ecNumber evidence="7">6.1.1.23</ecNumber>
    </recommendedName>
    <alternativeName>
        <fullName evidence="7">Aspartyl-tRNA synthetase</fullName>
        <shortName evidence="7">AspRS</shortName>
    </alternativeName>
    <alternativeName>
        <fullName evidence="7">Non-discriminating aspartyl-tRNA synthetase</fullName>
        <shortName evidence="7">ND-AspRS</shortName>
    </alternativeName>
</protein>
<dbReference type="NCBIfam" id="TIGR00459">
    <property type="entry name" value="aspS_bact"/>
    <property type="match status" value="1"/>
</dbReference>
<feature type="binding site" evidence="7">
    <location>
        <position position="218"/>
    </location>
    <ligand>
        <name>L-aspartate</name>
        <dbReference type="ChEBI" id="CHEBI:29991"/>
    </ligand>
</feature>
<dbReference type="Pfam" id="PF01336">
    <property type="entry name" value="tRNA_anti-codon"/>
    <property type="match status" value="1"/>
</dbReference>
<dbReference type="InterPro" id="IPR047090">
    <property type="entry name" value="AspRS_core"/>
</dbReference>
<dbReference type="Pfam" id="PF00152">
    <property type="entry name" value="tRNA-synt_2"/>
    <property type="match status" value="1"/>
</dbReference>
<dbReference type="InterPro" id="IPR002312">
    <property type="entry name" value="Asp/Asn-tRNA-synth_IIb"/>
</dbReference>
<dbReference type="GO" id="GO:0003676">
    <property type="term" value="F:nucleic acid binding"/>
    <property type="evidence" value="ECO:0007669"/>
    <property type="project" value="InterPro"/>
</dbReference>
<gene>
    <name evidence="7 9" type="primary">aspS</name>
    <name evidence="9" type="ORF">ISG29_10855</name>
</gene>
<keyword evidence="4 7" id="KW-0067">ATP-binding</keyword>
<comment type="caution">
    <text evidence="9">The sequence shown here is derived from an EMBL/GenBank/DDBJ whole genome shotgun (WGS) entry which is preliminary data.</text>
</comment>
<feature type="binding site" evidence="7">
    <location>
        <position position="227"/>
    </location>
    <ligand>
        <name>ATP</name>
        <dbReference type="ChEBI" id="CHEBI:30616"/>
    </ligand>
</feature>
<keyword evidence="6 7" id="KW-0030">Aminoacyl-tRNA synthetase</keyword>
<dbReference type="Gene3D" id="3.30.930.10">
    <property type="entry name" value="Bira Bifunctional Protein, Domain 2"/>
    <property type="match status" value="1"/>
</dbReference>
<evidence type="ECO:0000256" key="4">
    <source>
        <dbReference type="ARBA" id="ARBA00022840"/>
    </source>
</evidence>
<organism evidence="9 10">
    <name type="scientific">Nocardioides acrostichi</name>
    <dbReference type="NCBI Taxonomy" id="2784339"/>
    <lineage>
        <taxon>Bacteria</taxon>
        <taxon>Bacillati</taxon>
        <taxon>Actinomycetota</taxon>
        <taxon>Actinomycetes</taxon>
        <taxon>Propionibacteriales</taxon>
        <taxon>Nocardioidaceae</taxon>
        <taxon>Nocardioides</taxon>
    </lineage>
</organism>
<feature type="binding site" evidence="7">
    <location>
        <position position="482"/>
    </location>
    <ligand>
        <name>ATP</name>
        <dbReference type="ChEBI" id="CHEBI:30616"/>
    </ligand>
</feature>
<proteinExistence type="inferred from homology"/>
<dbReference type="GO" id="GO:0005524">
    <property type="term" value="F:ATP binding"/>
    <property type="evidence" value="ECO:0007669"/>
    <property type="project" value="UniProtKB-UniRule"/>
</dbReference>
<comment type="function">
    <text evidence="7">Aspartyl-tRNA synthetase with relaxed tRNA specificity since it is able to aspartylate not only its cognate tRNA(Asp) but also tRNA(Asn). Reaction proceeds in two steps: L-aspartate is first activated by ATP to form Asp-AMP and then transferred to the acceptor end of tRNA(Asp/Asn).</text>
</comment>
<evidence type="ECO:0000256" key="1">
    <source>
        <dbReference type="ARBA" id="ARBA00006303"/>
    </source>
</evidence>
<feature type="site" description="Important for tRNA non-discrimination" evidence="7">
    <location>
        <position position="31"/>
    </location>
</feature>
<sequence>MIRSHDAGTLRAEHVDTEVTLAGWVARRRDHGGVAFLDLRDASGAVQVVARDEVLTGAAHDLRNEYCVTVRGTVVARDEHNRNANISTGDVEVVASSIEVLSAAAALPFQIDEHVDVGEEARLKYRYLDLRRPAPGAALRLRSKVNQAARAVLAEHDFVEIETPTLTRSTPEGARDFLVPARLRPGSWYALPQSPQLFKQLLMVAGMERYYQIARCYRDEDFRADRQPEFTQLDIEMSFVDQDDVIALGEQIAAALWKLIGYDVPLPMPRMTYAEAMARYGSDKPDLRMGQELVECTEYFADTSFRVFQAPYVGAVVMPGGASQPRKQLDAWQEWAKQRGAKGLAYVLVTEDGELGGPVAKNLSDTEKAGLAAHVGAQPGDCVFFAAGPVKSSRALLGAARLEIGRRCGLIDESAWSFLWVVDAPLFEPAGDAVASGDVAVGAGAWTAVHHAFTSPQDTESFDADPGNALAWAYDMVCNGNEIGGGSIRIHRDDVQRRVFSVMGLGEAEAQEKFGFLLEAFTFGAPPHGGIAFGWDRICALLSGSDSIREVIAFPKSGGGYDPLTAAPAPISAGQRKEAGVDVVSAKDLASEA</sequence>
<keyword evidence="2 7" id="KW-0436">Ligase</keyword>
<dbReference type="InterPro" id="IPR047089">
    <property type="entry name" value="Asp-tRNA-ligase_1_N"/>
</dbReference>
<keyword evidence="7" id="KW-0963">Cytoplasm</keyword>
<dbReference type="NCBIfam" id="NF001750">
    <property type="entry name" value="PRK00476.1"/>
    <property type="match status" value="1"/>
</dbReference>
<keyword evidence="3 7" id="KW-0547">Nucleotide-binding</keyword>
<feature type="binding site" evidence="7">
    <location>
        <position position="172"/>
    </location>
    <ligand>
        <name>L-aspartate</name>
        <dbReference type="ChEBI" id="CHEBI:29991"/>
    </ligand>
</feature>
<keyword evidence="10" id="KW-1185">Reference proteome</keyword>
<comment type="subunit">
    <text evidence="7">Homodimer.</text>
</comment>
<comment type="caution">
    <text evidence="7">Lacks conserved residue(s) required for the propagation of feature annotation.</text>
</comment>
<feature type="domain" description="Aminoacyl-transfer RNA synthetases class-II family profile" evidence="8">
    <location>
        <begin position="139"/>
        <end position="555"/>
    </location>
</feature>
<feature type="binding site" evidence="7">
    <location>
        <begin position="218"/>
        <end position="220"/>
    </location>
    <ligand>
        <name>ATP</name>
        <dbReference type="ChEBI" id="CHEBI:30616"/>
    </ligand>
</feature>
<dbReference type="PRINTS" id="PR01042">
    <property type="entry name" value="TRNASYNTHASP"/>
</dbReference>
<dbReference type="Pfam" id="PF02938">
    <property type="entry name" value="GAD"/>
    <property type="match status" value="1"/>
</dbReference>
<evidence type="ECO:0000313" key="9">
    <source>
        <dbReference type="EMBL" id="MBF4162193.1"/>
    </source>
</evidence>
<evidence type="ECO:0000256" key="5">
    <source>
        <dbReference type="ARBA" id="ARBA00022917"/>
    </source>
</evidence>
<dbReference type="SUPFAM" id="SSF50249">
    <property type="entry name" value="Nucleic acid-binding proteins"/>
    <property type="match status" value="1"/>
</dbReference>
<dbReference type="CDD" id="cd00777">
    <property type="entry name" value="AspRS_core"/>
    <property type="match status" value="1"/>
</dbReference>
<evidence type="ECO:0000259" key="8">
    <source>
        <dbReference type="PROSITE" id="PS50862"/>
    </source>
</evidence>
<feature type="binding site" evidence="7">
    <location>
        <position position="489"/>
    </location>
    <ligand>
        <name>L-aspartate</name>
        <dbReference type="ChEBI" id="CHEBI:29991"/>
    </ligand>
</feature>
<evidence type="ECO:0000256" key="2">
    <source>
        <dbReference type="ARBA" id="ARBA00022598"/>
    </source>
</evidence>
<dbReference type="InterPro" id="IPR004365">
    <property type="entry name" value="NA-bd_OB_tRNA"/>
</dbReference>
<dbReference type="Gene3D" id="2.40.50.140">
    <property type="entry name" value="Nucleic acid-binding proteins"/>
    <property type="match status" value="1"/>
</dbReference>
<dbReference type="RefSeq" id="WP_194503436.1">
    <property type="nucleotide sequence ID" value="NZ_JADIVZ010000004.1"/>
</dbReference>
<evidence type="ECO:0000256" key="6">
    <source>
        <dbReference type="ARBA" id="ARBA00023146"/>
    </source>
</evidence>
<dbReference type="GO" id="GO:0005737">
    <property type="term" value="C:cytoplasm"/>
    <property type="evidence" value="ECO:0007669"/>
    <property type="project" value="UniProtKB-SubCell"/>
</dbReference>
<dbReference type="Proteomes" id="UP000656804">
    <property type="component" value="Unassembled WGS sequence"/>
</dbReference>
<dbReference type="InterPro" id="IPR045864">
    <property type="entry name" value="aa-tRNA-synth_II/BPL/LPL"/>
</dbReference>
<feature type="region of interest" description="Aspartate" evidence="7">
    <location>
        <begin position="196"/>
        <end position="199"/>
    </location>
</feature>
<reference evidence="9" key="1">
    <citation type="submission" date="2020-11" db="EMBL/GenBank/DDBJ databases">
        <title>Nocardioides sp. CBS4Y-1, whole genome shotgun sequence.</title>
        <authorList>
            <person name="Tuo L."/>
        </authorList>
    </citation>
    <scope>NUCLEOTIDE SEQUENCE</scope>
    <source>
        <strain evidence="9">CBS4Y-1</strain>
    </source>
</reference>
<dbReference type="SUPFAM" id="SSF55261">
    <property type="entry name" value="GAD domain-like"/>
    <property type="match status" value="1"/>
</dbReference>
<dbReference type="HAMAP" id="MF_00044">
    <property type="entry name" value="Asp_tRNA_synth_type1"/>
    <property type="match status" value="1"/>
</dbReference>
<name>A0A930UWL4_9ACTN</name>
<keyword evidence="5 7" id="KW-0648">Protein biosynthesis</keyword>
<dbReference type="InterPro" id="IPR012340">
    <property type="entry name" value="NA-bd_OB-fold"/>
</dbReference>
<dbReference type="PANTHER" id="PTHR22594:SF5">
    <property type="entry name" value="ASPARTATE--TRNA LIGASE, MITOCHONDRIAL"/>
    <property type="match status" value="1"/>
</dbReference>
<dbReference type="InterPro" id="IPR029351">
    <property type="entry name" value="GAD_dom"/>
</dbReference>
<dbReference type="InterPro" id="IPR004524">
    <property type="entry name" value="Asp-tRNA-ligase_1"/>
</dbReference>
<dbReference type="SUPFAM" id="SSF55681">
    <property type="entry name" value="Class II aaRS and biotin synthetases"/>
    <property type="match status" value="1"/>
</dbReference>
<comment type="similarity">
    <text evidence="1 7">Belongs to the class-II aminoacyl-tRNA synthetase family. Type 1 subfamily.</text>
</comment>